<dbReference type="EnsemblPlants" id="AUR62002249-RA">
    <property type="protein sequence ID" value="AUR62002249-RA:cds"/>
    <property type="gene ID" value="AUR62002249"/>
</dbReference>
<organism evidence="2 3">
    <name type="scientific">Chenopodium quinoa</name>
    <name type="common">Quinoa</name>
    <dbReference type="NCBI Taxonomy" id="63459"/>
    <lineage>
        <taxon>Eukaryota</taxon>
        <taxon>Viridiplantae</taxon>
        <taxon>Streptophyta</taxon>
        <taxon>Embryophyta</taxon>
        <taxon>Tracheophyta</taxon>
        <taxon>Spermatophyta</taxon>
        <taxon>Magnoliopsida</taxon>
        <taxon>eudicotyledons</taxon>
        <taxon>Gunneridae</taxon>
        <taxon>Pentapetalae</taxon>
        <taxon>Caryophyllales</taxon>
        <taxon>Chenopodiaceae</taxon>
        <taxon>Chenopodioideae</taxon>
        <taxon>Atripliceae</taxon>
        <taxon>Chenopodium</taxon>
    </lineage>
</organism>
<accession>A0A803KT91</accession>
<dbReference type="PANTHER" id="PTHR31947">
    <property type="entry name" value="DNA/RNA-BINDING PROTEIN ALBA 3"/>
    <property type="match status" value="1"/>
</dbReference>
<dbReference type="PANTHER" id="PTHR31947:SF19">
    <property type="entry name" value="ALBA DNA_RNA-BINDING PROTEIN"/>
    <property type="match status" value="1"/>
</dbReference>
<dbReference type="InterPro" id="IPR036882">
    <property type="entry name" value="Alba-like_dom_sf"/>
</dbReference>
<dbReference type="SUPFAM" id="SSF82704">
    <property type="entry name" value="AlbA-like"/>
    <property type="match status" value="1"/>
</dbReference>
<feature type="region of interest" description="Disordered" evidence="1">
    <location>
        <begin position="63"/>
        <end position="88"/>
    </location>
</feature>
<dbReference type="Gramene" id="AUR62002249-RA">
    <property type="protein sequence ID" value="AUR62002249-RA:cds"/>
    <property type="gene ID" value="AUR62002249"/>
</dbReference>
<dbReference type="Proteomes" id="UP000596660">
    <property type="component" value="Unplaced"/>
</dbReference>
<dbReference type="AlphaFoldDB" id="A0A803KT91"/>
<sequence length="88" mass="9209">IPTLVTIAGILKANGVAVEKKVLTSTVGSKDESKGRLVQKAKLEIVLERNDKSPASADVIAKPVPKTETEAAPDESKTEAEIAAKKEG</sequence>
<dbReference type="Gene3D" id="3.30.110.20">
    <property type="entry name" value="Alba-like domain"/>
    <property type="match status" value="1"/>
</dbReference>
<dbReference type="GO" id="GO:0005634">
    <property type="term" value="C:nucleus"/>
    <property type="evidence" value="ECO:0007669"/>
    <property type="project" value="TreeGrafter"/>
</dbReference>
<name>A0A803KT91_CHEQI</name>
<evidence type="ECO:0000256" key="1">
    <source>
        <dbReference type="SAM" id="MobiDB-lite"/>
    </source>
</evidence>
<keyword evidence="3" id="KW-1185">Reference proteome</keyword>
<dbReference type="GO" id="GO:0003723">
    <property type="term" value="F:RNA binding"/>
    <property type="evidence" value="ECO:0007669"/>
    <property type="project" value="TreeGrafter"/>
</dbReference>
<dbReference type="InterPro" id="IPR014560">
    <property type="entry name" value="UCP030333_Alba"/>
</dbReference>
<feature type="compositionally biased region" description="Basic and acidic residues" evidence="1">
    <location>
        <begin position="65"/>
        <end position="88"/>
    </location>
</feature>
<reference evidence="2" key="1">
    <citation type="journal article" date="2017" name="Nature">
        <title>The genome of Chenopodium quinoa.</title>
        <authorList>
            <person name="Jarvis D.E."/>
            <person name="Ho Y.S."/>
            <person name="Lightfoot D.J."/>
            <person name="Schmoeckel S.M."/>
            <person name="Li B."/>
            <person name="Borm T.J.A."/>
            <person name="Ohyanagi H."/>
            <person name="Mineta K."/>
            <person name="Michell C.T."/>
            <person name="Saber N."/>
            <person name="Kharbatia N.M."/>
            <person name="Rupper R.R."/>
            <person name="Sharp A.R."/>
            <person name="Dally N."/>
            <person name="Boughton B.A."/>
            <person name="Woo Y.H."/>
            <person name="Gao G."/>
            <person name="Schijlen E.G.W.M."/>
            <person name="Guo X."/>
            <person name="Momin A.A."/>
            <person name="Negrao S."/>
            <person name="Al-Babili S."/>
            <person name="Gehring C."/>
            <person name="Roessner U."/>
            <person name="Jung C."/>
            <person name="Murphy K."/>
            <person name="Arold S.T."/>
            <person name="Gojobori T."/>
            <person name="van der Linden C.G."/>
            <person name="van Loo E.N."/>
            <person name="Jellen E.N."/>
            <person name="Maughan P.J."/>
            <person name="Tester M."/>
        </authorList>
    </citation>
    <scope>NUCLEOTIDE SEQUENCE [LARGE SCALE GENOMIC DNA]</scope>
    <source>
        <strain evidence="2">cv. PI 614886</strain>
    </source>
</reference>
<reference evidence="2" key="2">
    <citation type="submission" date="2021-03" db="UniProtKB">
        <authorList>
            <consortium name="EnsemblPlants"/>
        </authorList>
    </citation>
    <scope>IDENTIFICATION</scope>
</reference>
<evidence type="ECO:0000313" key="3">
    <source>
        <dbReference type="Proteomes" id="UP000596660"/>
    </source>
</evidence>
<evidence type="ECO:0000313" key="2">
    <source>
        <dbReference type="EnsemblPlants" id="AUR62002249-RA:cds"/>
    </source>
</evidence>
<proteinExistence type="predicted"/>
<protein>
    <submittedName>
        <fullName evidence="2">Uncharacterized protein</fullName>
    </submittedName>
</protein>